<dbReference type="GeneID" id="108556743"/>
<evidence type="ECO:0000313" key="7">
    <source>
        <dbReference type="RefSeq" id="XP_017768462.1"/>
    </source>
</evidence>
<evidence type="ECO:0000313" key="10">
    <source>
        <dbReference type="RefSeq" id="XP_017768465.1"/>
    </source>
</evidence>
<dbReference type="RefSeq" id="XP_017768461.1">
    <property type="nucleotide sequence ID" value="XM_017912972.1"/>
</dbReference>
<evidence type="ECO:0000256" key="1">
    <source>
        <dbReference type="ARBA" id="ARBA00005585"/>
    </source>
</evidence>
<feature type="transmembrane region" description="Helical" evidence="2">
    <location>
        <begin position="454"/>
        <end position="475"/>
    </location>
</feature>
<evidence type="ECO:0000313" key="11">
    <source>
        <dbReference type="RefSeq" id="XP_017768466.1"/>
    </source>
</evidence>
<name>A0ABM1M1L0_NICVS</name>
<feature type="transmembrane region" description="Helical" evidence="2">
    <location>
        <begin position="790"/>
        <end position="812"/>
    </location>
</feature>
<evidence type="ECO:0000313" key="8">
    <source>
        <dbReference type="RefSeq" id="XP_017768463.1"/>
    </source>
</evidence>
<feature type="transmembrane region" description="Helical" evidence="2">
    <location>
        <begin position="530"/>
        <end position="548"/>
    </location>
</feature>
<dbReference type="Gene3D" id="1.20.1640.10">
    <property type="entry name" value="Multidrug efflux transporter AcrB transmembrane domain"/>
    <property type="match status" value="2"/>
</dbReference>
<dbReference type="RefSeq" id="XP_017768460.1">
    <property type="nucleotide sequence ID" value="XM_017912971.1"/>
</dbReference>
<reference evidence="5 6" key="1">
    <citation type="submission" date="2025-05" db="UniProtKB">
        <authorList>
            <consortium name="RefSeq"/>
        </authorList>
    </citation>
    <scope>IDENTIFICATION</scope>
    <source>
        <tissue evidence="5 6">Whole Larva</tissue>
    </source>
</reference>
<feature type="transmembrane region" description="Helical" evidence="2">
    <location>
        <begin position="869"/>
        <end position="892"/>
    </location>
</feature>
<organism evidence="4 5">
    <name type="scientific">Nicrophorus vespilloides</name>
    <name type="common">Boreal carrion beetle</name>
    <dbReference type="NCBI Taxonomy" id="110193"/>
    <lineage>
        <taxon>Eukaryota</taxon>
        <taxon>Metazoa</taxon>
        <taxon>Ecdysozoa</taxon>
        <taxon>Arthropoda</taxon>
        <taxon>Hexapoda</taxon>
        <taxon>Insecta</taxon>
        <taxon>Pterygota</taxon>
        <taxon>Neoptera</taxon>
        <taxon>Endopterygota</taxon>
        <taxon>Coleoptera</taxon>
        <taxon>Polyphaga</taxon>
        <taxon>Staphyliniformia</taxon>
        <taxon>Silphidae</taxon>
        <taxon>Nicrophorinae</taxon>
        <taxon>Nicrophorus</taxon>
    </lineage>
</organism>
<dbReference type="InterPro" id="IPR000731">
    <property type="entry name" value="SSD"/>
</dbReference>
<feature type="transmembrane region" description="Helical" evidence="2">
    <location>
        <begin position="38"/>
        <end position="56"/>
    </location>
</feature>
<keyword evidence="4" id="KW-1185">Reference proteome</keyword>
<feature type="transmembrane region" description="Helical" evidence="2">
    <location>
        <begin position="425"/>
        <end position="442"/>
    </location>
</feature>
<feature type="transmembrane region" description="Helical" evidence="2">
    <location>
        <begin position="748"/>
        <end position="778"/>
    </location>
</feature>
<dbReference type="RefSeq" id="XP_017768462.1">
    <property type="nucleotide sequence ID" value="XM_017912973.1"/>
</dbReference>
<accession>A0ABM1M1L0</accession>
<evidence type="ECO:0000313" key="6">
    <source>
        <dbReference type="RefSeq" id="XP_017768461.1"/>
    </source>
</evidence>
<evidence type="ECO:0000256" key="2">
    <source>
        <dbReference type="SAM" id="Phobius"/>
    </source>
</evidence>
<protein>
    <submittedName>
        <fullName evidence="5 6">Protein patched homolog 3-like</fullName>
    </submittedName>
</protein>
<dbReference type="Pfam" id="PF12349">
    <property type="entry name" value="Sterol-sensing"/>
    <property type="match status" value="1"/>
</dbReference>
<evidence type="ECO:0000313" key="4">
    <source>
        <dbReference type="Proteomes" id="UP000695000"/>
    </source>
</evidence>
<dbReference type="InterPro" id="IPR053958">
    <property type="entry name" value="HMGCR/SNAP/NPC1-like_SSD"/>
</dbReference>
<evidence type="ECO:0000313" key="5">
    <source>
        <dbReference type="RefSeq" id="XP_017768460.1"/>
    </source>
</evidence>
<dbReference type="PROSITE" id="PS50156">
    <property type="entry name" value="SSD"/>
    <property type="match status" value="1"/>
</dbReference>
<comment type="similarity">
    <text evidence="1">Belongs to the patched family.</text>
</comment>
<dbReference type="RefSeq" id="XP_017768465.1">
    <property type="nucleotide sequence ID" value="XM_017912976.1"/>
</dbReference>
<keyword evidence="2" id="KW-0812">Transmembrane</keyword>
<feature type="transmembrane region" description="Helical" evidence="2">
    <location>
        <begin position="322"/>
        <end position="342"/>
    </location>
</feature>
<feature type="transmembrane region" description="Helical" evidence="2">
    <location>
        <begin position="833"/>
        <end position="857"/>
    </location>
</feature>
<gene>
    <name evidence="5 6 7 8 9 10 11" type="primary">LOC108556743</name>
</gene>
<sequence length="911" mass="103397">MDKETNNIKWYQRFTYSVVTYTELFFYKLGIRIAKSPFITIALCWMFVILSAFGLFRFHQEKSPIKLWVPPNSQFVADSERLMETFETAYRIQMMQIVADDVLTPEVFMELHEVDELVRNSVTRSGIHWNDVCFKIPQIDQGMYTLMMPYRRGNNTEDFDPSLEMDTDTYCGMIEGIEKECFEKSVLDLWDHSDRKIKKLTKQAIVDKINKFKIDPLLGQLKNYGDLLGGVTTNSTGHIIAAKSLNNYWMALLNFSAVNMDEIGNSAGTNDWASAECLEWEETFLNIMKYSAQRAENFKIYYTAARSFGDISGATMFQDLDILFIGVFIMVFYVQFVISKFNCVEARMILGCFGLLSVGMAFVVAAGLCSLFGVFYGPVHTSLPFLLMGLGVDDMFVIMACWEQLTPEQKLLPLPEKVGAMMKHAGVSITVTTATDVLAFFIGSSTILPCLQSYCIYAALGVLMTFIFVVTFYVACFTIDQRRVEKHISGFWPWKRYENYKPNPFSQAETSNKVFNLIYSKVILTWPGKLLVLCITLICLGLSIESVFKLEQRFDPTWFIPQHTYLGEFLKQKFEYFPNNGFEAATYVGAVNYTYEFKNVIHIDSQLENSSDIVTDINSWVGPFRNYVKVNYKIDIYNETLEETKFNDFLSKFLFSMKGAQFQGNFKFEKPLQCGIPAPKIMMSSIDYKFKLFSGPEEHVPAMRRSMSISKDVNFTTGDRFSTAFSKVFASWITDEVIDAELLRNLQLALIAVMACTMLLIANLQICFWVFICILLSIVNVCGFMQRWGLTIDLVTCIGLTLAIGLCVDYATHIGHTFLTIGEGSLNDRALKTVTSIGSAVLYGGTSTLIGVAMLGVSDAYNFQTFFKIFLLVVIFGLFHGVVLLPVILSCIGPKPYFTHKLVQQTDIALT</sequence>
<evidence type="ECO:0000313" key="9">
    <source>
        <dbReference type="RefSeq" id="XP_017768464.1"/>
    </source>
</evidence>
<keyword evidence="2" id="KW-1133">Transmembrane helix</keyword>
<dbReference type="SUPFAM" id="SSF82866">
    <property type="entry name" value="Multidrug efflux transporter AcrB transmembrane domain"/>
    <property type="match status" value="2"/>
</dbReference>
<feature type="domain" description="SSD" evidence="3">
    <location>
        <begin position="319"/>
        <end position="479"/>
    </location>
</feature>
<evidence type="ECO:0000259" key="3">
    <source>
        <dbReference type="PROSITE" id="PS50156"/>
    </source>
</evidence>
<dbReference type="RefSeq" id="XP_017768463.1">
    <property type="nucleotide sequence ID" value="XM_017912974.1"/>
</dbReference>
<dbReference type="RefSeq" id="XP_017768466.1">
    <property type="nucleotide sequence ID" value="XM_017912977.1"/>
</dbReference>
<feature type="transmembrane region" description="Helical" evidence="2">
    <location>
        <begin position="383"/>
        <end position="405"/>
    </location>
</feature>
<dbReference type="Proteomes" id="UP000695000">
    <property type="component" value="Unplaced"/>
</dbReference>
<feature type="transmembrane region" description="Helical" evidence="2">
    <location>
        <begin position="348"/>
        <end position="376"/>
    </location>
</feature>
<dbReference type="InterPro" id="IPR051697">
    <property type="entry name" value="Patched_domain-protein"/>
</dbReference>
<proteinExistence type="inferred from homology"/>
<dbReference type="RefSeq" id="XP_017768464.1">
    <property type="nucleotide sequence ID" value="XM_017912975.1"/>
</dbReference>
<dbReference type="PANTHER" id="PTHR10796">
    <property type="entry name" value="PATCHED-RELATED"/>
    <property type="match status" value="1"/>
</dbReference>
<dbReference type="PANTHER" id="PTHR10796:SF130">
    <property type="entry name" value="PATCHED DOMAIN-CONTAINING PROTEIN 3-LIKE PROTEIN"/>
    <property type="match status" value="1"/>
</dbReference>
<keyword evidence="2" id="KW-0472">Membrane</keyword>